<dbReference type="AlphaFoldDB" id="A0AAV7H5R6"/>
<evidence type="ECO:0000313" key="2">
    <source>
        <dbReference type="Proteomes" id="UP000775213"/>
    </source>
</evidence>
<comment type="caution">
    <text evidence="1">The sequence shown here is derived from an EMBL/GenBank/DDBJ whole genome shotgun (WGS) entry which is preliminary data.</text>
</comment>
<reference evidence="1 2" key="1">
    <citation type="journal article" date="2021" name="Hortic Res">
        <title>Chromosome-scale assembly of the Dendrobium chrysotoxum genome enhances the understanding of orchid evolution.</title>
        <authorList>
            <person name="Zhang Y."/>
            <person name="Zhang G.Q."/>
            <person name="Zhang D."/>
            <person name="Liu X.D."/>
            <person name="Xu X.Y."/>
            <person name="Sun W.H."/>
            <person name="Yu X."/>
            <person name="Zhu X."/>
            <person name="Wang Z.W."/>
            <person name="Zhao X."/>
            <person name="Zhong W.Y."/>
            <person name="Chen H."/>
            <person name="Yin W.L."/>
            <person name="Huang T."/>
            <person name="Niu S.C."/>
            <person name="Liu Z.J."/>
        </authorList>
    </citation>
    <scope>NUCLEOTIDE SEQUENCE [LARGE SCALE GENOMIC DNA]</scope>
    <source>
        <strain evidence="1">Lindl</strain>
    </source>
</reference>
<name>A0AAV7H5R6_DENCH</name>
<accession>A0AAV7H5R6</accession>
<organism evidence="1 2">
    <name type="scientific">Dendrobium chrysotoxum</name>
    <name type="common">Orchid</name>
    <dbReference type="NCBI Taxonomy" id="161865"/>
    <lineage>
        <taxon>Eukaryota</taxon>
        <taxon>Viridiplantae</taxon>
        <taxon>Streptophyta</taxon>
        <taxon>Embryophyta</taxon>
        <taxon>Tracheophyta</taxon>
        <taxon>Spermatophyta</taxon>
        <taxon>Magnoliopsida</taxon>
        <taxon>Liliopsida</taxon>
        <taxon>Asparagales</taxon>
        <taxon>Orchidaceae</taxon>
        <taxon>Epidendroideae</taxon>
        <taxon>Malaxideae</taxon>
        <taxon>Dendrobiinae</taxon>
        <taxon>Dendrobium</taxon>
    </lineage>
</organism>
<gene>
    <name evidence="1" type="ORF">IEQ34_002371</name>
</gene>
<sequence>MLLYLSAKEKVSSPALLHHIIQARLIDRELVTVPRIDASNRDVHNNNLNCWALDGNDGHGWTPNIASTNAADLHHVFGPEIKKNEKKKNIRFNSQENKSQSNAYANGQYMNNDTLLEDVTSDGSTAFAEMRWPATIPLAASIDLLKATYSNALSQITRNELDSRLGQV</sequence>
<evidence type="ECO:0000313" key="1">
    <source>
        <dbReference type="EMBL" id="KAH0469139.1"/>
    </source>
</evidence>
<dbReference type="EMBL" id="JAGFBR010000003">
    <property type="protein sequence ID" value="KAH0469139.1"/>
    <property type="molecule type" value="Genomic_DNA"/>
</dbReference>
<proteinExistence type="predicted"/>
<keyword evidence="2" id="KW-1185">Reference proteome</keyword>
<dbReference type="Proteomes" id="UP000775213">
    <property type="component" value="Unassembled WGS sequence"/>
</dbReference>
<protein>
    <submittedName>
        <fullName evidence="1">Uncharacterized protein</fullName>
    </submittedName>
</protein>